<evidence type="ECO:0000256" key="3">
    <source>
        <dbReference type="SAM" id="SignalP"/>
    </source>
</evidence>
<accession>A0AAV2YL90</accession>
<dbReference type="Gene3D" id="1.10.510.10">
    <property type="entry name" value="Transferase(Phosphotransferase) domain 1"/>
    <property type="match status" value="1"/>
</dbReference>
<feature type="compositionally biased region" description="Polar residues" evidence="1">
    <location>
        <begin position="340"/>
        <end position="349"/>
    </location>
</feature>
<evidence type="ECO:0008006" key="6">
    <source>
        <dbReference type="Google" id="ProtNLM"/>
    </source>
</evidence>
<proteinExistence type="predicted"/>
<keyword evidence="2" id="KW-0812">Transmembrane</keyword>
<feature type="chain" id="PRO_5043909738" description="TKL protein kinase" evidence="3">
    <location>
        <begin position="23"/>
        <end position="435"/>
    </location>
</feature>
<dbReference type="InterPro" id="IPR011009">
    <property type="entry name" value="Kinase-like_dom_sf"/>
</dbReference>
<evidence type="ECO:0000256" key="2">
    <source>
        <dbReference type="SAM" id="Phobius"/>
    </source>
</evidence>
<organism evidence="4 5">
    <name type="scientific">Lagenidium giganteum</name>
    <dbReference type="NCBI Taxonomy" id="4803"/>
    <lineage>
        <taxon>Eukaryota</taxon>
        <taxon>Sar</taxon>
        <taxon>Stramenopiles</taxon>
        <taxon>Oomycota</taxon>
        <taxon>Peronosporomycetes</taxon>
        <taxon>Pythiales</taxon>
        <taxon>Pythiaceae</taxon>
    </lineage>
</organism>
<feature type="region of interest" description="Disordered" evidence="1">
    <location>
        <begin position="322"/>
        <end position="369"/>
    </location>
</feature>
<dbReference type="AlphaFoldDB" id="A0AAV2YL90"/>
<keyword evidence="5" id="KW-1185">Reference proteome</keyword>
<keyword evidence="3" id="KW-0732">Signal</keyword>
<dbReference type="SUPFAM" id="SSF56112">
    <property type="entry name" value="Protein kinase-like (PK-like)"/>
    <property type="match status" value="1"/>
</dbReference>
<feature type="transmembrane region" description="Helical" evidence="2">
    <location>
        <begin position="292"/>
        <end position="311"/>
    </location>
</feature>
<feature type="compositionally biased region" description="Polar residues" evidence="1">
    <location>
        <begin position="356"/>
        <end position="369"/>
    </location>
</feature>
<keyword evidence="2" id="KW-0472">Membrane</keyword>
<dbReference type="EMBL" id="DAKRPA010000271">
    <property type="protein sequence ID" value="DAZ94077.1"/>
    <property type="molecule type" value="Genomic_DNA"/>
</dbReference>
<comment type="caution">
    <text evidence="4">The sequence shown here is derived from an EMBL/GenBank/DDBJ whole genome shotgun (WGS) entry which is preliminary data.</text>
</comment>
<evidence type="ECO:0000256" key="1">
    <source>
        <dbReference type="SAM" id="MobiDB-lite"/>
    </source>
</evidence>
<reference evidence="4" key="1">
    <citation type="submission" date="2022-11" db="EMBL/GenBank/DDBJ databases">
        <authorList>
            <person name="Morgan W.R."/>
            <person name="Tartar A."/>
        </authorList>
    </citation>
    <scope>NUCLEOTIDE SEQUENCE</scope>
    <source>
        <strain evidence="4">ARSEF 373</strain>
    </source>
</reference>
<gene>
    <name evidence="4" type="ORF">N0F65_006664</name>
</gene>
<sequence length="435" mass="46772">MWSGRALCLVLTLHHARVLAIAELPEDTNFVFDGTSSNLAQHFYNLHKAGISAQPLTFTGGLPSGVLARLDNYSLVFEKLPPMLQRALVWDTGYVLGDSNKLVRVRVNCSLTMADIAVSADDYNDLKKRYNCTTIPCAPAMEVNRAYVCYQQPMTTKSRCAITTTSVANQFTSTMWAMGGDAKAVPNPYVINHLWNDSGYSHRMMSIHTVAAETPWKLCPSDVGNAASMVIPCAPLKDKDGDGGYCRPNPGKLVDSWLVQFSAQNKNSGGSGASGSTTSTTSKSTGLTSGELIGIIVAGVLFVAVIALVVVRRRRMVMAQKDESADAVTTPNQGAAALQPQYSGENSVSAERKFSNKQTTSTASSQVESTGNHSDLLALLKMIAGQVAPTFSSECPARIHNIAIACLDSQPEKRPSAREIVDALVTGKQPDYMRL</sequence>
<dbReference type="Proteomes" id="UP001146120">
    <property type="component" value="Unassembled WGS sequence"/>
</dbReference>
<evidence type="ECO:0000313" key="5">
    <source>
        <dbReference type="Proteomes" id="UP001146120"/>
    </source>
</evidence>
<name>A0AAV2YL90_9STRA</name>
<protein>
    <recommendedName>
        <fullName evidence="6">TKL protein kinase</fullName>
    </recommendedName>
</protein>
<reference evidence="4" key="2">
    <citation type="journal article" date="2023" name="Microbiol Resour">
        <title>Decontamination and Annotation of the Draft Genome Sequence of the Oomycete Lagenidium giganteum ARSEF 373.</title>
        <authorList>
            <person name="Morgan W.R."/>
            <person name="Tartar A."/>
        </authorList>
    </citation>
    <scope>NUCLEOTIDE SEQUENCE</scope>
    <source>
        <strain evidence="4">ARSEF 373</strain>
    </source>
</reference>
<keyword evidence="2" id="KW-1133">Transmembrane helix</keyword>
<evidence type="ECO:0000313" key="4">
    <source>
        <dbReference type="EMBL" id="DAZ94077.1"/>
    </source>
</evidence>
<feature type="signal peptide" evidence="3">
    <location>
        <begin position="1"/>
        <end position="22"/>
    </location>
</feature>